<dbReference type="AlphaFoldDB" id="A0A6J7FPF5"/>
<sequence>MFIAADTAIDPNIVTPGAVGFIATFVVAVATVFLVWDMVRRIRRQRYQAEIEAKLDAEQSARVVKK</sequence>
<keyword evidence="1" id="KW-0812">Transmembrane</keyword>
<evidence type="ECO:0000256" key="1">
    <source>
        <dbReference type="SAM" id="Phobius"/>
    </source>
</evidence>
<organism evidence="2">
    <name type="scientific">freshwater metagenome</name>
    <dbReference type="NCBI Taxonomy" id="449393"/>
    <lineage>
        <taxon>unclassified sequences</taxon>
        <taxon>metagenomes</taxon>
        <taxon>ecological metagenomes</taxon>
    </lineage>
</organism>
<reference evidence="2" key="1">
    <citation type="submission" date="2020-05" db="EMBL/GenBank/DDBJ databases">
        <authorList>
            <person name="Chiriac C."/>
            <person name="Salcher M."/>
            <person name="Ghai R."/>
            <person name="Kavagutti S V."/>
        </authorList>
    </citation>
    <scope>NUCLEOTIDE SEQUENCE</scope>
</reference>
<name>A0A6J7FPF5_9ZZZZ</name>
<proteinExistence type="predicted"/>
<gene>
    <name evidence="2" type="ORF">UFOPK3516_00768</name>
</gene>
<keyword evidence="1" id="KW-1133">Transmembrane helix</keyword>
<keyword evidence="1" id="KW-0472">Membrane</keyword>
<evidence type="ECO:0000313" key="2">
    <source>
        <dbReference type="EMBL" id="CAB4897612.1"/>
    </source>
</evidence>
<protein>
    <submittedName>
        <fullName evidence="2">Unannotated protein</fullName>
    </submittedName>
</protein>
<feature type="transmembrane region" description="Helical" evidence="1">
    <location>
        <begin position="18"/>
        <end position="36"/>
    </location>
</feature>
<accession>A0A6J7FPF5</accession>
<dbReference type="EMBL" id="CAFBMB010000046">
    <property type="protein sequence ID" value="CAB4897612.1"/>
    <property type="molecule type" value="Genomic_DNA"/>
</dbReference>